<evidence type="ECO:0000313" key="3">
    <source>
        <dbReference type="EMBL" id="KIJ64693.1"/>
    </source>
</evidence>
<organism evidence="3 4">
    <name type="scientific">Hydnomerulius pinastri MD-312</name>
    <dbReference type="NCBI Taxonomy" id="994086"/>
    <lineage>
        <taxon>Eukaryota</taxon>
        <taxon>Fungi</taxon>
        <taxon>Dikarya</taxon>
        <taxon>Basidiomycota</taxon>
        <taxon>Agaricomycotina</taxon>
        <taxon>Agaricomycetes</taxon>
        <taxon>Agaricomycetidae</taxon>
        <taxon>Boletales</taxon>
        <taxon>Boletales incertae sedis</taxon>
        <taxon>Leucogyrophana</taxon>
    </lineage>
</organism>
<sequence length="184" mass="20086">MTVIVVAKFPSVAAVFMACTASVLLLILARIIFSFMRLWSCPLARTEGQEKGSSLLSLSTSSFSKPWSSSLQWNTLPVSLPFTLRMPEKASAEVGTGVGVGLSQKRPETLPVAIWQPRRSGPQFQPPPPALYENPVPLSMAKIIMSRHTFRRPNPNRPRRISAASSSRPAAPPQTPSRLLHSIA</sequence>
<dbReference type="HOGENOM" id="CLU_127227_0_0_1"/>
<keyword evidence="2" id="KW-0812">Transmembrane</keyword>
<reference evidence="3 4" key="1">
    <citation type="submission" date="2014-04" db="EMBL/GenBank/DDBJ databases">
        <title>Evolutionary Origins and Diversification of the Mycorrhizal Mutualists.</title>
        <authorList>
            <consortium name="DOE Joint Genome Institute"/>
            <consortium name="Mycorrhizal Genomics Consortium"/>
            <person name="Kohler A."/>
            <person name="Kuo A."/>
            <person name="Nagy L.G."/>
            <person name="Floudas D."/>
            <person name="Copeland A."/>
            <person name="Barry K.W."/>
            <person name="Cichocki N."/>
            <person name="Veneault-Fourrey C."/>
            <person name="LaButti K."/>
            <person name="Lindquist E.A."/>
            <person name="Lipzen A."/>
            <person name="Lundell T."/>
            <person name="Morin E."/>
            <person name="Murat C."/>
            <person name="Riley R."/>
            <person name="Ohm R."/>
            <person name="Sun H."/>
            <person name="Tunlid A."/>
            <person name="Henrissat B."/>
            <person name="Grigoriev I.V."/>
            <person name="Hibbett D.S."/>
            <person name="Martin F."/>
        </authorList>
    </citation>
    <scope>NUCLEOTIDE SEQUENCE [LARGE SCALE GENOMIC DNA]</scope>
    <source>
        <strain evidence="3 4">MD-312</strain>
    </source>
</reference>
<keyword evidence="2" id="KW-1133">Transmembrane helix</keyword>
<proteinExistence type="predicted"/>
<feature type="transmembrane region" description="Helical" evidence="2">
    <location>
        <begin position="12"/>
        <end position="33"/>
    </location>
</feature>
<name>A0A0C9WA23_9AGAM</name>
<evidence type="ECO:0000256" key="1">
    <source>
        <dbReference type="SAM" id="MobiDB-lite"/>
    </source>
</evidence>
<keyword evidence="2" id="KW-0472">Membrane</keyword>
<keyword evidence="4" id="KW-1185">Reference proteome</keyword>
<dbReference type="AlphaFoldDB" id="A0A0C9WA23"/>
<dbReference type="Proteomes" id="UP000053820">
    <property type="component" value="Unassembled WGS sequence"/>
</dbReference>
<feature type="region of interest" description="Disordered" evidence="1">
    <location>
        <begin position="148"/>
        <end position="184"/>
    </location>
</feature>
<protein>
    <submittedName>
        <fullName evidence="3">Uncharacterized protein</fullName>
    </submittedName>
</protein>
<dbReference type="OrthoDB" id="2791511at2759"/>
<evidence type="ECO:0000313" key="4">
    <source>
        <dbReference type="Proteomes" id="UP000053820"/>
    </source>
</evidence>
<gene>
    <name evidence="3" type="ORF">HYDPIDRAFT_28063</name>
</gene>
<accession>A0A0C9WA23</accession>
<dbReference type="EMBL" id="KN839845">
    <property type="protein sequence ID" value="KIJ64693.1"/>
    <property type="molecule type" value="Genomic_DNA"/>
</dbReference>
<evidence type="ECO:0000256" key="2">
    <source>
        <dbReference type="SAM" id="Phobius"/>
    </source>
</evidence>